<dbReference type="AlphaFoldDB" id="A0A369JIC1"/>
<organism evidence="3 4">
    <name type="scientific">Hypsizygus marmoreus</name>
    <name type="common">White beech mushroom</name>
    <name type="synonym">Agaricus marmoreus</name>
    <dbReference type="NCBI Taxonomy" id="39966"/>
    <lineage>
        <taxon>Eukaryota</taxon>
        <taxon>Fungi</taxon>
        <taxon>Dikarya</taxon>
        <taxon>Basidiomycota</taxon>
        <taxon>Agaricomycotina</taxon>
        <taxon>Agaricomycetes</taxon>
        <taxon>Agaricomycetidae</taxon>
        <taxon>Agaricales</taxon>
        <taxon>Tricholomatineae</taxon>
        <taxon>Lyophyllaceae</taxon>
        <taxon>Hypsizygus</taxon>
    </lineage>
</organism>
<evidence type="ECO:0000313" key="4">
    <source>
        <dbReference type="Proteomes" id="UP000076154"/>
    </source>
</evidence>
<keyword evidence="1" id="KW-0233">DNA recombination</keyword>
<feature type="region of interest" description="Disordered" evidence="2">
    <location>
        <begin position="66"/>
        <end position="97"/>
    </location>
</feature>
<dbReference type="InParanoid" id="A0A369JIC1"/>
<accession>A0A369JIC1</accession>
<evidence type="ECO:0000256" key="2">
    <source>
        <dbReference type="SAM" id="MobiDB-lite"/>
    </source>
</evidence>
<name>A0A369JIC1_HYPMA</name>
<proteinExistence type="predicted"/>
<feature type="compositionally biased region" description="Basic residues" evidence="2">
    <location>
        <begin position="30"/>
        <end position="44"/>
    </location>
</feature>
<dbReference type="GO" id="GO:0006310">
    <property type="term" value="P:DNA recombination"/>
    <property type="evidence" value="ECO:0007669"/>
    <property type="project" value="UniProtKB-KW"/>
</dbReference>
<evidence type="ECO:0000313" key="3">
    <source>
        <dbReference type="EMBL" id="RDB19154.1"/>
    </source>
</evidence>
<dbReference type="OrthoDB" id="164951at2759"/>
<comment type="caution">
    <text evidence="3">The sequence shown here is derived from an EMBL/GenBank/DDBJ whole genome shotgun (WGS) entry which is preliminary data.</text>
</comment>
<dbReference type="InterPro" id="IPR013762">
    <property type="entry name" value="Integrase-like_cat_sf"/>
</dbReference>
<feature type="compositionally biased region" description="Acidic residues" evidence="2">
    <location>
        <begin position="87"/>
        <end position="96"/>
    </location>
</feature>
<feature type="compositionally biased region" description="Pro residues" evidence="2">
    <location>
        <begin position="1"/>
        <end position="12"/>
    </location>
</feature>
<dbReference type="SUPFAM" id="SSF56349">
    <property type="entry name" value="DNA breaking-rejoining enzymes"/>
    <property type="match status" value="1"/>
</dbReference>
<gene>
    <name evidence="3" type="ORF">Hypma_014212</name>
</gene>
<dbReference type="GO" id="GO:0003677">
    <property type="term" value="F:DNA binding"/>
    <property type="evidence" value="ECO:0007669"/>
    <property type="project" value="InterPro"/>
</dbReference>
<dbReference type="Gene3D" id="1.10.443.10">
    <property type="entry name" value="Intergrase catalytic core"/>
    <property type="match status" value="1"/>
</dbReference>
<dbReference type="Proteomes" id="UP000076154">
    <property type="component" value="Unassembled WGS sequence"/>
</dbReference>
<feature type="region of interest" description="Disordered" evidence="2">
    <location>
        <begin position="1"/>
        <end position="53"/>
    </location>
</feature>
<dbReference type="GO" id="GO:0015074">
    <property type="term" value="P:DNA integration"/>
    <property type="evidence" value="ECO:0007669"/>
    <property type="project" value="InterPro"/>
</dbReference>
<dbReference type="InterPro" id="IPR011010">
    <property type="entry name" value="DNA_brk_join_enz"/>
</dbReference>
<dbReference type="STRING" id="39966.A0A369JIC1"/>
<dbReference type="EMBL" id="LUEZ02000083">
    <property type="protein sequence ID" value="RDB19154.1"/>
    <property type="molecule type" value="Genomic_DNA"/>
</dbReference>
<protein>
    <submittedName>
        <fullName evidence="3">Uncharacterized protein</fullName>
    </submittedName>
</protein>
<feature type="non-terminal residue" evidence="3">
    <location>
        <position position="697"/>
    </location>
</feature>
<evidence type="ECO:0000256" key="1">
    <source>
        <dbReference type="ARBA" id="ARBA00023172"/>
    </source>
</evidence>
<reference evidence="3" key="1">
    <citation type="submission" date="2018-04" db="EMBL/GenBank/DDBJ databases">
        <title>Whole genome sequencing of Hypsizygus marmoreus.</title>
        <authorList>
            <person name="Choi I.-G."/>
            <person name="Min B."/>
            <person name="Kim J.-G."/>
            <person name="Kim S."/>
            <person name="Oh Y.-L."/>
            <person name="Kong W.-S."/>
            <person name="Park H."/>
            <person name="Jeong J."/>
            <person name="Song E.-S."/>
        </authorList>
    </citation>
    <scope>NUCLEOTIDE SEQUENCE [LARGE SCALE GENOMIC DNA]</scope>
    <source>
        <strain evidence="3">51987-8</strain>
    </source>
</reference>
<sequence>MPAPSNPKPKPPAKSAKAQKKFSKTDYARKRAAMSAKKKQHGKAPKTIENYGGHVQRGRKFLARFSKEESEAEENWQAGEKEKLSGENEELGDGEENCLHPDFHKAFDGNPIECTPVALSMFMTEKCFTEEHGVSTAHALRAAFKFHYDHLNGDTYRGRWHFDQVRKEWLGNPALSAEVDDMYDACKNKDGEGERQHSKAMGAEGMEKLFELWKKICPPGFEVTDRASAALKVKQLWFLAFSCTGFTIWTRNGETSHLQYKDLEFSPGQHCGGSPADPRYFKVNLRNRKNWQRRVNKGEQQLCGHTYNIYPQPKTPALDMYTHLLDWLDFYETHLLGRKLQPDDYIFPSIGANGISVHPHTFVSPDKVQKLITEMATEAGISGAEHFTTHCFHCGGAQYRFQFAPIGQRWTLARIRWWGGWAKGENRDTLIRYLLDELYTYEEDHSDALCPIQRHASLSHTGEGAEMEPMSAAEGRQLFTTQFEETQKLASRLEFLLQPLQPIFNSANLINIAGQPGQISSNPSTNWMMCPNGATSPSCISDFTDPALRRAVPIQHPSFTGASNPELVVNFDRALFSEPNSCPSTQTHQSRPSAGPIHIIPEINRSYGARGWIQVVKDWEEADPTRSHDVPLKDWDPAWHKSSGQSVMFHQRAMIAVEFIERYVHFPIELSILKLTPQRDTIEINSHSRATTQSTSL</sequence>
<keyword evidence="4" id="KW-1185">Reference proteome</keyword>